<evidence type="ECO:0000256" key="1">
    <source>
        <dbReference type="SAM" id="MobiDB-lite"/>
    </source>
</evidence>
<comment type="caution">
    <text evidence="2">The sequence shown here is derived from an EMBL/GenBank/DDBJ whole genome shotgun (WGS) entry which is preliminary data.</text>
</comment>
<feature type="region of interest" description="Disordered" evidence="1">
    <location>
        <begin position="1"/>
        <end position="42"/>
    </location>
</feature>
<protein>
    <submittedName>
        <fullName evidence="2">Uncharacterized protein</fullName>
    </submittedName>
</protein>
<dbReference type="RefSeq" id="WP_280909462.1">
    <property type="nucleotide sequence ID" value="NZ_JAFIDA010000001.1"/>
</dbReference>
<keyword evidence="3" id="KW-1185">Reference proteome</keyword>
<gene>
    <name evidence="2" type="ORF">JOF28_002438</name>
</gene>
<accession>A0A940PZZ4</accession>
<proteinExistence type="predicted"/>
<evidence type="ECO:0000313" key="2">
    <source>
        <dbReference type="EMBL" id="MBP1327206.1"/>
    </source>
</evidence>
<dbReference type="EMBL" id="JAFIDA010000001">
    <property type="protein sequence ID" value="MBP1327206.1"/>
    <property type="molecule type" value="Genomic_DNA"/>
</dbReference>
<name>A0A940PZZ4_9MICO</name>
<dbReference type="Proteomes" id="UP000675163">
    <property type="component" value="Unassembled WGS sequence"/>
</dbReference>
<reference evidence="2" key="1">
    <citation type="submission" date="2021-02" db="EMBL/GenBank/DDBJ databases">
        <title>Sequencing the genomes of 1000 actinobacteria strains.</title>
        <authorList>
            <person name="Klenk H.-P."/>
        </authorList>
    </citation>
    <scope>NUCLEOTIDE SEQUENCE</scope>
    <source>
        <strain evidence="2">DSM 22850</strain>
    </source>
</reference>
<organism evidence="2 3">
    <name type="scientific">Leucobacter exalbidus</name>
    <dbReference type="NCBI Taxonomy" id="662960"/>
    <lineage>
        <taxon>Bacteria</taxon>
        <taxon>Bacillati</taxon>
        <taxon>Actinomycetota</taxon>
        <taxon>Actinomycetes</taxon>
        <taxon>Micrococcales</taxon>
        <taxon>Microbacteriaceae</taxon>
        <taxon>Leucobacter</taxon>
    </lineage>
</organism>
<evidence type="ECO:0000313" key="3">
    <source>
        <dbReference type="Proteomes" id="UP000675163"/>
    </source>
</evidence>
<sequence>MSGKDRGQKTTKKPAQSSLKEKRAAKRSKSEPSDVIPTTKRG</sequence>
<dbReference type="AlphaFoldDB" id="A0A940PZZ4"/>